<gene>
    <name evidence="2" type="ORF">BU204_25070</name>
</gene>
<evidence type="ECO:0000256" key="1">
    <source>
        <dbReference type="SAM" id="MobiDB-lite"/>
    </source>
</evidence>
<dbReference type="Proteomes" id="UP000185596">
    <property type="component" value="Unassembled WGS sequence"/>
</dbReference>
<dbReference type="STRING" id="1912961.BU204_25070"/>
<keyword evidence="3" id="KW-1185">Reference proteome</keyword>
<dbReference type="EMBL" id="MSIE01000048">
    <property type="protein sequence ID" value="OLF14832.1"/>
    <property type="molecule type" value="Genomic_DNA"/>
</dbReference>
<protein>
    <submittedName>
        <fullName evidence="2">Uncharacterized protein</fullName>
    </submittedName>
</protein>
<sequence length="127" mass="13742">MDYFGAGWWHESRRRAGLTGVPADNRSPAALLRSDPDPGASLAGAELLGSWAEEDVADHLWGVPVGYVDLNWPEPVDRVPAPENSRPGDRILLAWDPGCPAGASRGWQSWRHAPRVRRAAVRGVTGA</sequence>
<accession>A0A1Q8CKG6</accession>
<evidence type="ECO:0000313" key="3">
    <source>
        <dbReference type="Proteomes" id="UP000185596"/>
    </source>
</evidence>
<comment type="caution">
    <text evidence="2">The sequence shown here is derived from an EMBL/GenBank/DDBJ whole genome shotgun (WGS) entry which is preliminary data.</text>
</comment>
<dbReference type="AlphaFoldDB" id="A0A1Q8CKG6"/>
<name>A0A1Q8CKG6_9PSEU</name>
<reference evidence="2 3" key="1">
    <citation type="submission" date="2016-12" db="EMBL/GenBank/DDBJ databases">
        <title>The draft genome sequence of Actinophytocola sp. 11-183.</title>
        <authorList>
            <person name="Wang W."/>
            <person name="Yuan L."/>
        </authorList>
    </citation>
    <scope>NUCLEOTIDE SEQUENCE [LARGE SCALE GENOMIC DNA]</scope>
    <source>
        <strain evidence="2 3">11-183</strain>
    </source>
</reference>
<organism evidence="2 3">
    <name type="scientific">Actinophytocola xanthii</name>
    <dbReference type="NCBI Taxonomy" id="1912961"/>
    <lineage>
        <taxon>Bacteria</taxon>
        <taxon>Bacillati</taxon>
        <taxon>Actinomycetota</taxon>
        <taxon>Actinomycetes</taxon>
        <taxon>Pseudonocardiales</taxon>
        <taxon>Pseudonocardiaceae</taxon>
    </lineage>
</organism>
<feature type="region of interest" description="Disordered" evidence="1">
    <location>
        <begin position="18"/>
        <end position="37"/>
    </location>
</feature>
<evidence type="ECO:0000313" key="2">
    <source>
        <dbReference type="EMBL" id="OLF14832.1"/>
    </source>
</evidence>
<proteinExistence type="predicted"/>